<sequence length="489" mass="52331">MTTPIYDTVLHGGTLLDGSATPGYQADIGIQAGRIAAIAPAGSLHGQQQHDASGWIISPGFIDVHAHDDQQAVSAPAMQAKLTQGVTTVVVGNCGISLVPWVADRTPPAPLNLIGSQADYCYPTVAAYAAAVDAAGPTVNIGLLVGHSTLRVNVLDDPAQAASAAQVEQMQALLEEGMQSGALGFSSGLFYPTSKIAGNDEVIALAKVAARHGGVYTSHIRDEYAGVIDSIHEACDAGEAAGLQVVLSHHKCAGPANWGRSNESLACVTERRRRHPVGLDAYPYTAGSTTLNPDYVDGKIKVLVSWSEPHPEHNGRDLAEVAAEWGVDQKEAARRLSPAGGIYFQMHEDDVRRILAYPHTMIGSDGLPRDAHPHPRLWGAFPRVLGHYCREEKLFHLPEAIRRMTTLSADTFGLRRRGRLQVGCAADLVVFSPAHIRDTATFADPKQPAQGIHQVWVNGVLSVIDGVLTGQRGGRMLRRQQERFDEGQP</sequence>
<feature type="domain" description="Amidohydrolase 3" evidence="1">
    <location>
        <begin position="51"/>
        <end position="461"/>
    </location>
</feature>
<evidence type="ECO:0000313" key="3">
    <source>
        <dbReference type="Proteomes" id="UP000587991"/>
    </source>
</evidence>
<dbReference type="Gene3D" id="2.30.40.10">
    <property type="entry name" value="Urease, subunit C, domain 1"/>
    <property type="match status" value="1"/>
</dbReference>
<evidence type="ECO:0000313" key="2">
    <source>
        <dbReference type="EMBL" id="NLR76805.1"/>
    </source>
</evidence>
<dbReference type="Gene3D" id="3.20.20.140">
    <property type="entry name" value="Metal-dependent hydrolases"/>
    <property type="match status" value="1"/>
</dbReference>
<protein>
    <submittedName>
        <fullName evidence="2">D-aminoacylase</fullName>
    </submittedName>
</protein>
<dbReference type="PANTHER" id="PTHR11647:SF1">
    <property type="entry name" value="COLLAPSIN RESPONSE MEDIATOR PROTEIN"/>
    <property type="match status" value="1"/>
</dbReference>
<comment type="caution">
    <text evidence="2">The sequence shown here is derived from an EMBL/GenBank/DDBJ whole genome shotgun (WGS) entry which is preliminary data.</text>
</comment>
<proteinExistence type="predicted"/>
<dbReference type="GO" id="GO:0016811">
    <property type="term" value="F:hydrolase activity, acting on carbon-nitrogen (but not peptide) bonds, in linear amides"/>
    <property type="evidence" value="ECO:0007669"/>
    <property type="project" value="InterPro"/>
</dbReference>
<dbReference type="RefSeq" id="WP_168878480.1">
    <property type="nucleotide sequence ID" value="NZ_JABAIM010000005.1"/>
</dbReference>
<dbReference type="Proteomes" id="UP000587991">
    <property type="component" value="Unassembled WGS sequence"/>
</dbReference>
<dbReference type="InterPro" id="IPR050378">
    <property type="entry name" value="Metallo-dep_Hydrolases_sf"/>
</dbReference>
<dbReference type="SUPFAM" id="SSF51556">
    <property type="entry name" value="Metallo-dependent hydrolases"/>
    <property type="match status" value="1"/>
</dbReference>
<gene>
    <name evidence="2" type="ORF">HF682_16680</name>
</gene>
<dbReference type="InterPro" id="IPR023100">
    <property type="entry name" value="D-aminoacylase_insert_dom_sf"/>
</dbReference>
<dbReference type="AlphaFoldDB" id="A0A847SD01"/>
<keyword evidence="3" id="KW-1185">Reference proteome</keyword>
<dbReference type="InterPro" id="IPR011059">
    <property type="entry name" value="Metal-dep_hydrolase_composite"/>
</dbReference>
<dbReference type="InterPro" id="IPR032466">
    <property type="entry name" value="Metal_Hydrolase"/>
</dbReference>
<dbReference type="Gene3D" id="3.30.1490.130">
    <property type="entry name" value="D-aminoacylase. Domain 3"/>
    <property type="match status" value="1"/>
</dbReference>
<accession>A0A847SD01</accession>
<dbReference type="InterPro" id="IPR013108">
    <property type="entry name" value="Amidohydro_3"/>
</dbReference>
<dbReference type="PANTHER" id="PTHR11647">
    <property type="entry name" value="HYDRANTOINASE/DIHYDROPYRIMIDINASE FAMILY MEMBER"/>
    <property type="match status" value="1"/>
</dbReference>
<dbReference type="EMBL" id="JABAIM010000005">
    <property type="protein sequence ID" value="NLR76805.1"/>
    <property type="molecule type" value="Genomic_DNA"/>
</dbReference>
<organism evidence="2 3">
    <name type="scientific">Leeia aquatica</name>
    <dbReference type="NCBI Taxonomy" id="2725557"/>
    <lineage>
        <taxon>Bacteria</taxon>
        <taxon>Pseudomonadati</taxon>
        <taxon>Pseudomonadota</taxon>
        <taxon>Betaproteobacteria</taxon>
        <taxon>Neisseriales</taxon>
        <taxon>Leeiaceae</taxon>
        <taxon>Leeia</taxon>
    </lineage>
</organism>
<name>A0A847SD01_9NEIS</name>
<dbReference type="Pfam" id="PF07969">
    <property type="entry name" value="Amidohydro_3"/>
    <property type="match status" value="1"/>
</dbReference>
<evidence type="ECO:0000259" key="1">
    <source>
        <dbReference type="Pfam" id="PF07969"/>
    </source>
</evidence>
<reference evidence="2 3" key="1">
    <citation type="submission" date="2020-04" db="EMBL/GenBank/DDBJ databases">
        <title>Draft genome of Leeia sp. IMCC25680.</title>
        <authorList>
            <person name="Song J."/>
            <person name="Cho J.-C."/>
        </authorList>
    </citation>
    <scope>NUCLEOTIDE SEQUENCE [LARGE SCALE GENOMIC DNA]</scope>
    <source>
        <strain evidence="2 3">IMCC25680</strain>
    </source>
</reference>
<dbReference type="SUPFAM" id="SSF51338">
    <property type="entry name" value="Composite domain of metallo-dependent hydrolases"/>
    <property type="match status" value="1"/>
</dbReference>
<dbReference type="CDD" id="cd01297">
    <property type="entry name" value="D-aminoacylase"/>
    <property type="match status" value="1"/>
</dbReference>